<dbReference type="Gene3D" id="3.30.450.20">
    <property type="entry name" value="PAS domain"/>
    <property type="match status" value="1"/>
</dbReference>
<evidence type="ECO:0000256" key="11">
    <source>
        <dbReference type="PROSITE-ProRule" id="PRU00284"/>
    </source>
</evidence>
<dbReference type="InterPro" id="IPR035965">
    <property type="entry name" value="PAS-like_dom_sf"/>
</dbReference>
<evidence type="ECO:0000259" key="13">
    <source>
        <dbReference type="PROSITE" id="PS50111"/>
    </source>
</evidence>
<evidence type="ECO:0000313" key="16">
    <source>
        <dbReference type="Proteomes" id="UP000255177"/>
    </source>
</evidence>
<dbReference type="GO" id="GO:0005886">
    <property type="term" value="C:plasma membrane"/>
    <property type="evidence" value="ECO:0007669"/>
    <property type="project" value="UniProtKB-SubCell"/>
</dbReference>
<evidence type="ECO:0000256" key="10">
    <source>
        <dbReference type="ARBA" id="ARBA00029447"/>
    </source>
</evidence>
<keyword evidence="8" id="KW-0472">Membrane</keyword>
<comment type="subcellular location">
    <subcellularLocation>
        <location evidence="1">Cell inner membrane</location>
        <topology evidence="1">Multi-pass membrane protein</topology>
    </subcellularLocation>
</comment>
<dbReference type="InterPro" id="IPR013655">
    <property type="entry name" value="PAS_fold_3"/>
</dbReference>
<keyword evidence="3" id="KW-0488">Methylation</keyword>
<keyword evidence="9 11" id="KW-0807">Transducer</keyword>
<dbReference type="FunFam" id="1.10.287.950:FF:000001">
    <property type="entry name" value="Methyl-accepting chemotaxis sensory transducer"/>
    <property type="match status" value="1"/>
</dbReference>
<accession>A0A380SWX9</accession>
<keyword evidence="15" id="KW-0675">Receptor</keyword>
<evidence type="ECO:0000256" key="12">
    <source>
        <dbReference type="SAM" id="MobiDB-lite"/>
    </source>
</evidence>
<evidence type="ECO:0000256" key="8">
    <source>
        <dbReference type="ARBA" id="ARBA00023136"/>
    </source>
</evidence>
<dbReference type="SUPFAM" id="SSF55785">
    <property type="entry name" value="PYP-like sensor domain (PAS domain)"/>
    <property type="match status" value="1"/>
</dbReference>
<organism evidence="15 16">
    <name type="scientific">Pseudomonas wadenswilerensis</name>
    <dbReference type="NCBI Taxonomy" id="1785161"/>
    <lineage>
        <taxon>Bacteria</taxon>
        <taxon>Pseudomonadati</taxon>
        <taxon>Pseudomonadota</taxon>
        <taxon>Gammaproteobacteria</taxon>
        <taxon>Pseudomonadales</taxon>
        <taxon>Pseudomonadaceae</taxon>
        <taxon>Pseudomonas</taxon>
    </lineage>
</organism>
<proteinExistence type="inferred from homology"/>
<dbReference type="InterPro" id="IPR004089">
    <property type="entry name" value="MCPsignal_dom"/>
</dbReference>
<keyword evidence="6" id="KW-0812">Transmembrane</keyword>
<dbReference type="GO" id="GO:0052131">
    <property type="term" value="P:positive aerotaxis"/>
    <property type="evidence" value="ECO:0007669"/>
    <property type="project" value="UniProtKB-ARBA"/>
</dbReference>
<sequence>MRSNLPVTQQEVIFQNEQRLISATDLHGNLTYCNDELVAISGFSRDELLGSPHNIVRHPDMPEAVFAHMWSYLKDGKSWMGIVKNRCRNGDHYWVSAYVTPILEGAVVVGYESVRVKPQRADIERAAALYERMRTGKKNWNLKGLAQVLKEQALAPVALGVPGLAAVIYLDTWAALGVLACGFVGMQVAAHWNLQHKFALARRATGDSFDSELIARTYTDEQGAVAQLMMALISEQAKVRTALSRSGDYAQKTESMAGESGKLAQASESSLQRQRDETDMAATAMTQMAASISEVSTHIHDTAREADDVNQLTRVGSEEAGKTRLVIEKLQDTVNQISQSVENFADETQSIQIASNMIRQIADQTNLLALNAAIEAARAGEQGRGFAVVADEVRALAFKTQESTETIQTIIQSLHSAANQAVDIARQGSDEAHAGVDQVIATQNALEGIGVAVEHIHQMTEQMAAASEQQAHVAEDISRQITTIAQVSEQNVDIAASSATIGRELEHTAHEMYALVDRFNR</sequence>
<dbReference type="PANTHER" id="PTHR32089:SF74">
    <property type="entry name" value="METHYL-ACCEPTING CHEMOTAXIS PROTEIN AER"/>
    <property type="match status" value="1"/>
</dbReference>
<keyword evidence="4" id="KW-0145">Chemotaxis</keyword>
<evidence type="ECO:0000256" key="5">
    <source>
        <dbReference type="ARBA" id="ARBA00022519"/>
    </source>
</evidence>
<gene>
    <name evidence="15" type="primary">aer1</name>
    <name evidence="15" type="ORF">CCOS864_01957</name>
</gene>
<dbReference type="SMART" id="SM00283">
    <property type="entry name" value="MA"/>
    <property type="match status" value="1"/>
</dbReference>
<dbReference type="PROSITE" id="PS50112">
    <property type="entry name" value="PAS"/>
    <property type="match status" value="1"/>
</dbReference>
<dbReference type="PROSITE" id="PS50111">
    <property type="entry name" value="CHEMOTAXIS_TRANSDUC_2"/>
    <property type="match status" value="1"/>
</dbReference>
<evidence type="ECO:0000259" key="14">
    <source>
        <dbReference type="PROSITE" id="PS50112"/>
    </source>
</evidence>
<name>A0A380SWX9_9PSED</name>
<evidence type="ECO:0000256" key="4">
    <source>
        <dbReference type="ARBA" id="ARBA00022500"/>
    </source>
</evidence>
<dbReference type="AlphaFoldDB" id="A0A380SWX9"/>
<evidence type="ECO:0000256" key="2">
    <source>
        <dbReference type="ARBA" id="ARBA00022475"/>
    </source>
</evidence>
<reference evidence="16" key="1">
    <citation type="submission" date="2018-07" db="EMBL/GenBank/DDBJ databases">
        <authorList>
            <person name="Blom J."/>
        </authorList>
    </citation>
    <scope>NUCLEOTIDE SEQUENCE [LARGE SCALE GENOMIC DNA]</scope>
    <source>
        <strain evidence="16">CCOS 864</strain>
    </source>
</reference>
<dbReference type="SUPFAM" id="SSF58104">
    <property type="entry name" value="Methyl-accepting chemotaxis protein (MCP) signaling domain"/>
    <property type="match status" value="1"/>
</dbReference>
<dbReference type="EMBL" id="UIDD01000006">
    <property type="protein sequence ID" value="SUQ62512.1"/>
    <property type="molecule type" value="Genomic_DNA"/>
</dbReference>
<dbReference type="Pfam" id="PF00015">
    <property type="entry name" value="MCPsignal"/>
    <property type="match status" value="1"/>
</dbReference>
<dbReference type="PANTHER" id="PTHR32089">
    <property type="entry name" value="METHYL-ACCEPTING CHEMOTAXIS PROTEIN MCPB"/>
    <property type="match status" value="1"/>
</dbReference>
<keyword evidence="2" id="KW-1003">Cell membrane</keyword>
<dbReference type="CDD" id="cd00130">
    <property type="entry name" value="PAS"/>
    <property type="match status" value="1"/>
</dbReference>
<dbReference type="Proteomes" id="UP000255177">
    <property type="component" value="Unassembled WGS sequence"/>
</dbReference>
<dbReference type="SMART" id="SM00091">
    <property type="entry name" value="PAS"/>
    <property type="match status" value="1"/>
</dbReference>
<feature type="region of interest" description="Disordered" evidence="12">
    <location>
        <begin position="250"/>
        <end position="279"/>
    </location>
</feature>
<dbReference type="Gene3D" id="1.10.287.950">
    <property type="entry name" value="Methyl-accepting chemotaxis protein"/>
    <property type="match status" value="1"/>
</dbReference>
<comment type="similarity">
    <text evidence="10">Belongs to the methyl-accepting chemotaxis (MCP) protein family.</text>
</comment>
<evidence type="ECO:0000256" key="3">
    <source>
        <dbReference type="ARBA" id="ARBA00022481"/>
    </source>
</evidence>
<evidence type="ECO:0000256" key="7">
    <source>
        <dbReference type="ARBA" id="ARBA00022989"/>
    </source>
</evidence>
<dbReference type="Pfam" id="PF08447">
    <property type="entry name" value="PAS_3"/>
    <property type="match status" value="1"/>
</dbReference>
<dbReference type="InterPro" id="IPR000014">
    <property type="entry name" value="PAS"/>
</dbReference>
<evidence type="ECO:0000256" key="6">
    <source>
        <dbReference type="ARBA" id="ARBA00022692"/>
    </source>
</evidence>
<evidence type="ECO:0000256" key="9">
    <source>
        <dbReference type="ARBA" id="ARBA00023224"/>
    </source>
</evidence>
<feature type="domain" description="Methyl-accepting transducer" evidence="13">
    <location>
        <begin position="249"/>
        <end position="485"/>
    </location>
</feature>
<keyword evidence="7" id="KW-1133">Transmembrane helix</keyword>
<dbReference type="NCBIfam" id="TIGR00229">
    <property type="entry name" value="sensory_box"/>
    <property type="match status" value="1"/>
</dbReference>
<keyword evidence="5" id="KW-0997">Cell inner membrane</keyword>
<dbReference type="FunFam" id="3.30.450.20:FF:000046">
    <property type="entry name" value="Aerotaxis sensor receptor"/>
    <property type="match status" value="1"/>
</dbReference>
<evidence type="ECO:0000256" key="1">
    <source>
        <dbReference type="ARBA" id="ARBA00004429"/>
    </source>
</evidence>
<protein>
    <submittedName>
        <fullName evidence="15">Aerotaxis receptor</fullName>
    </submittedName>
</protein>
<feature type="domain" description="PAS" evidence="14">
    <location>
        <begin position="21"/>
        <end position="76"/>
    </location>
</feature>
<keyword evidence="16" id="KW-1185">Reference proteome</keyword>
<dbReference type="GO" id="GO:0007165">
    <property type="term" value="P:signal transduction"/>
    <property type="evidence" value="ECO:0007669"/>
    <property type="project" value="UniProtKB-KW"/>
</dbReference>
<evidence type="ECO:0000313" key="15">
    <source>
        <dbReference type="EMBL" id="SUQ62512.1"/>
    </source>
</evidence>